<organism evidence="2 3">
    <name type="scientific">Rubripirellula obstinata</name>
    <dbReference type="NCBI Taxonomy" id="406547"/>
    <lineage>
        <taxon>Bacteria</taxon>
        <taxon>Pseudomonadati</taxon>
        <taxon>Planctomycetota</taxon>
        <taxon>Planctomycetia</taxon>
        <taxon>Pirellulales</taxon>
        <taxon>Pirellulaceae</taxon>
        <taxon>Rubripirellula</taxon>
    </lineage>
</organism>
<comment type="caution">
    <text evidence="2">The sequence shown here is derived from an EMBL/GenBank/DDBJ whole genome shotgun (WGS) entry which is preliminary data.</text>
</comment>
<name>A0A5B1CCY4_9BACT</name>
<dbReference type="AlphaFoldDB" id="A0A5B1CCY4"/>
<dbReference type="Pfam" id="PF12728">
    <property type="entry name" value="HTH_17"/>
    <property type="match status" value="1"/>
</dbReference>
<reference evidence="2 3" key="1">
    <citation type="submission" date="2019-08" db="EMBL/GenBank/DDBJ databases">
        <title>Deep-cultivation of Planctomycetes and their phenomic and genomic characterization uncovers novel biology.</title>
        <authorList>
            <person name="Wiegand S."/>
            <person name="Jogler M."/>
            <person name="Boedeker C."/>
            <person name="Pinto D."/>
            <person name="Vollmers J."/>
            <person name="Rivas-Marin E."/>
            <person name="Kohn T."/>
            <person name="Peeters S.H."/>
            <person name="Heuer A."/>
            <person name="Rast P."/>
            <person name="Oberbeckmann S."/>
            <person name="Bunk B."/>
            <person name="Jeske O."/>
            <person name="Meyerdierks A."/>
            <person name="Storesund J.E."/>
            <person name="Kallscheuer N."/>
            <person name="Luecker S."/>
            <person name="Lage O.M."/>
            <person name="Pohl T."/>
            <person name="Merkel B.J."/>
            <person name="Hornburger P."/>
            <person name="Mueller R.-W."/>
            <person name="Bruemmer F."/>
            <person name="Labrenz M."/>
            <person name="Spormann A.M."/>
            <person name="Op Den Camp H."/>
            <person name="Overmann J."/>
            <person name="Amann R."/>
            <person name="Jetten M.S.M."/>
            <person name="Mascher T."/>
            <person name="Medema M.H."/>
            <person name="Devos D.P."/>
            <person name="Kaster A.-K."/>
            <person name="Ovreas L."/>
            <person name="Rohde M."/>
            <person name="Galperin M.Y."/>
            <person name="Jogler C."/>
        </authorList>
    </citation>
    <scope>NUCLEOTIDE SEQUENCE [LARGE SCALE GENOMIC DNA]</scope>
    <source>
        <strain evidence="2 3">LF1</strain>
    </source>
</reference>
<dbReference type="Proteomes" id="UP000322699">
    <property type="component" value="Unassembled WGS sequence"/>
</dbReference>
<dbReference type="EMBL" id="VRLW01000001">
    <property type="protein sequence ID" value="KAA1258072.1"/>
    <property type="molecule type" value="Genomic_DNA"/>
</dbReference>
<dbReference type="InterPro" id="IPR010093">
    <property type="entry name" value="SinI_DNA-bd"/>
</dbReference>
<dbReference type="CDD" id="cd04762">
    <property type="entry name" value="HTH_MerR-trunc"/>
    <property type="match status" value="1"/>
</dbReference>
<keyword evidence="3" id="KW-1185">Reference proteome</keyword>
<proteinExistence type="predicted"/>
<feature type="domain" description="Helix-turn-helix" evidence="1">
    <location>
        <begin position="10"/>
        <end position="57"/>
    </location>
</feature>
<dbReference type="NCBIfam" id="TIGR01764">
    <property type="entry name" value="excise"/>
    <property type="match status" value="1"/>
</dbReference>
<dbReference type="GO" id="GO:0003677">
    <property type="term" value="F:DNA binding"/>
    <property type="evidence" value="ECO:0007669"/>
    <property type="project" value="InterPro"/>
</dbReference>
<gene>
    <name evidence="2" type="ORF">LF1_05870</name>
</gene>
<dbReference type="InterPro" id="IPR041657">
    <property type="entry name" value="HTH_17"/>
</dbReference>
<evidence type="ECO:0000313" key="3">
    <source>
        <dbReference type="Proteomes" id="UP000322699"/>
    </source>
</evidence>
<evidence type="ECO:0000259" key="1">
    <source>
        <dbReference type="Pfam" id="PF12728"/>
    </source>
</evidence>
<dbReference type="OrthoDB" id="290198at2"/>
<protein>
    <submittedName>
        <fullName evidence="2">Polar chromosome segregation protein</fullName>
    </submittedName>
</protein>
<accession>A0A5B1CCY4</accession>
<dbReference type="RefSeq" id="WP_068263563.1">
    <property type="nucleotide sequence ID" value="NZ_LWSK01000049.1"/>
</dbReference>
<dbReference type="SUPFAM" id="SSF46955">
    <property type="entry name" value="Putative DNA-binding domain"/>
    <property type="match status" value="1"/>
</dbReference>
<sequence length="79" mass="9053">MTKLSDYALTAEAADILGVSQNTVRTWAKDGKIPVHRNPANGYRLFKRRDLEQFLKRIERSAITTSPKRKRVNRSGKPK</sequence>
<dbReference type="Gene3D" id="1.10.1660.10">
    <property type="match status" value="1"/>
</dbReference>
<evidence type="ECO:0000313" key="2">
    <source>
        <dbReference type="EMBL" id="KAA1258072.1"/>
    </source>
</evidence>
<dbReference type="InterPro" id="IPR009061">
    <property type="entry name" value="DNA-bd_dom_put_sf"/>
</dbReference>